<reference evidence="8" key="1">
    <citation type="submission" date="2020-10" db="EMBL/GenBank/DDBJ databases">
        <authorList>
            <person name="Gilroy R."/>
        </authorList>
    </citation>
    <scope>NUCLEOTIDE SEQUENCE</scope>
    <source>
        <strain evidence="8">B1-16210</strain>
    </source>
</reference>
<comment type="caution">
    <text evidence="8">The sequence shown here is derived from an EMBL/GenBank/DDBJ whole genome shotgun (WGS) entry which is preliminary data.</text>
</comment>
<evidence type="ECO:0000313" key="9">
    <source>
        <dbReference type="Proteomes" id="UP000721442"/>
    </source>
</evidence>
<evidence type="ECO:0000256" key="3">
    <source>
        <dbReference type="ARBA" id="ARBA00022741"/>
    </source>
</evidence>
<keyword evidence="5" id="KW-0963">Cytoplasm</keyword>
<protein>
    <recommendedName>
        <fullName evidence="5 7">Adenylate kinase</fullName>
        <shortName evidence="5">AK</shortName>
        <ecNumber evidence="5 7">2.7.4.3</ecNumber>
    </recommendedName>
    <alternativeName>
        <fullName evidence="5">ATP-AMP transphosphorylase</fullName>
    </alternativeName>
    <alternativeName>
        <fullName evidence="5">ATP:AMP phosphotransferase</fullName>
    </alternativeName>
    <alternativeName>
        <fullName evidence="5">Adenylate monophosphate kinase</fullName>
    </alternativeName>
</protein>
<evidence type="ECO:0000256" key="7">
    <source>
        <dbReference type="RuleBase" id="RU003331"/>
    </source>
</evidence>
<dbReference type="EC" id="2.7.4.3" evidence="5 7"/>
<reference evidence="8" key="2">
    <citation type="journal article" date="2021" name="PeerJ">
        <title>Extensive microbial diversity within the chicken gut microbiome revealed by metagenomics and culture.</title>
        <authorList>
            <person name="Gilroy R."/>
            <person name="Ravi A."/>
            <person name="Getino M."/>
            <person name="Pursley I."/>
            <person name="Horton D.L."/>
            <person name="Alikhan N.F."/>
            <person name="Baker D."/>
            <person name="Gharbi K."/>
            <person name="Hall N."/>
            <person name="Watson M."/>
            <person name="Adriaenssens E.M."/>
            <person name="Foster-Nyarko E."/>
            <person name="Jarju S."/>
            <person name="Secka A."/>
            <person name="Antonio M."/>
            <person name="Oren A."/>
            <person name="Chaudhuri R.R."/>
            <person name="La Ragione R."/>
            <person name="Hildebrand F."/>
            <person name="Pallen M.J."/>
        </authorList>
    </citation>
    <scope>NUCLEOTIDE SEQUENCE</scope>
    <source>
        <strain evidence="8">B1-16210</strain>
    </source>
</reference>
<comment type="subcellular location">
    <subcellularLocation>
        <location evidence="5 7">Cytoplasm</location>
    </subcellularLocation>
</comment>
<dbReference type="Gene3D" id="3.40.50.300">
    <property type="entry name" value="P-loop containing nucleotide triphosphate hydrolases"/>
    <property type="match status" value="1"/>
</dbReference>
<comment type="subunit">
    <text evidence="5 7">Monomer.</text>
</comment>
<dbReference type="GO" id="GO:0044209">
    <property type="term" value="P:AMP salvage"/>
    <property type="evidence" value="ECO:0007669"/>
    <property type="project" value="UniProtKB-UniRule"/>
</dbReference>
<dbReference type="InterPro" id="IPR033690">
    <property type="entry name" value="Adenylat_kinase_CS"/>
</dbReference>
<name>A0A940IBX5_9PROT</name>
<accession>A0A940IBX5</accession>
<comment type="domain">
    <text evidence="5">Consists of three domains, a large central CORE domain and two small peripheral domains, NMPbind and LID, which undergo movements during catalysis. The LID domain closes over the site of phosphoryl transfer upon ATP binding. Assembling and dissambling the active center during each catalytic cycle provides an effective means to prevent ATP hydrolysis.</text>
</comment>
<dbReference type="GO" id="GO:0005737">
    <property type="term" value="C:cytoplasm"/>
    <property type="evidence" value="ECO:0007669"/>
    <property type="project" value="UniProtKB-SubCell"/>
</dbReference>
<dbReference type="GO" id="GO:0004017">
    <property type="term" value="F:AMP kinase activity"/>
    <property type="evidence" value="ECO:0007669"/>
    <property type="project" value="UniProtKB-UniRule"/>
</dbReference>
<keyword evidence="5 7" id="KW-0067">ATP-binding</keyword>
<feature type="binding site" evidence="5">
    <location>
        <position position="127"/>
    </location>
    <ligand>
        <name>AMP</name>
        <dbReference type="ChEBI" id="CHEBI:456215"/>
    </ligand>
</feature>
<dbReference type="PROSITE" id="PS00113">
    <property type="entry name" value="ADENYLATE_KINASE"/>
    <property type="match status" value="1"/>
</dbReference>
<dbReference type="PANTHER" id="PTHR23359">
    <property type="entry name" value="NUCLEOTIDE KINASE"/>
    <property type="match status" value="1"/>
</dbReference>
<dbReference type="AlphaFoldDB" id="A0A940IBX5"/>
<evidence type="ECO:0000256" key="6">
    <source>
        <dbReference type="RuleBase" id="RU003330"/>
    </source>
</evidence>
<feature type="binding site" evidence="5">
    <location>
        <begin position="55"/>
        <end position="57"/>
    </location>
    <ligand>
        <name>AMP</name>
        <dbReference type="ChEBI" id="CHEBI:456215"/>
    </ligand>
</feature>
<dbReference type="PRINTS" id="PR00094">
    <property type="entry name" value="ADENYLTKNASE"/>
</dbReference>
<feature type="binding site" evidence="5">
    <location>
        <position position="139"/>
    </location>
    <ligand>
        <name>AMP</name>
        <dbReference type="ChEBI" id="CHEBI:456215"/>
    </ligand>
</feature>
<evidence type="ECO:0000256" key="4">
    <source>
        <dbReference type="ARBA" id="ARBA00022777"/>
    </source>
</evidence>
<feature type="binding site" evidence="5">
    <location>
        <begin position="12"/>
        <end position="17"/>
    </location>
    <ligand>
        <name>ATP</name>
        <dbReference type="ChEBI" id="CHEBI:30616"/>
    </ligand>
</feature>
<dbReference type="InterPro" id="IPR027417">
    <property type="entry name" value="P-loop_NTPase"/>
</dbReference>
<feature type="binding site" evidence="5">
    <location>
        <position position="87"/>
    </location>
    <ligand>
        <name>AMP</name>
        <dbReference type="ChEBI" id="CHEBI:456215"/>
    </ligand>
</feature>
<keyword evidence="1 5" id="KW-0808">Transferase</keyword>
<gene>
    <name evidence="5" type="primary">adk</name>
    <name evidence="8" type="ORF">IAC77_00565</name>
</gene>
<feature type="binding site" evidence="5">
    <location>
        <position position="38"/>
    </location>
    <ligand>
        <name>AMP</name>
        <dbReference type="ChEBI" id="CHEBI:456215"/>
    </ligand>
</feature>
<keyword evidence="3 5" id="KW-0547">Nucleotide-binding</keyword>
<dbReference type="HAMAP" id="MF_00235">
    <property type="entry name" value="Adenylate_kinase_Adk"/>
    <property type="match status" value="1"/>
</dbReference>
<dbReference type="Proteomes" id="UP000721442">
    <property type="component" value="Unassembled WGS sequence"/>
</dbReference>
<dbReference type="InterPro" id="IPR000850">
    <property type="entry name" value="Adenylat/UMP-CMP_kin"/>
</dbReference>
<feature type="binding site" evidence="5">
    <location>
        <position position="120"/>
    </location>
    <ligand>
        <name>ATP</name>
        <dbReference type="ChEBI" id="CHEBI:30616"/>
    </ligand>
</feature>
<dbReference type="GO" id="GO:0005524">
    <property type="term" value="F:ATP binding"/>
    <property type="evidence" value="ECO:0007669"/>
    <property type="project" value="UniProtKB-UniRule"/>
</dbReference>
<evidence type="ECO:0000256" key="2">
    <source>
        <dbReference type="ARBA" id="ARBA00022727"/>
    </source>
</evidence>
<feature type="binding site" evidence="5">
    <location>
        <position position="169"/>
    </location>
    <ligand>
        <name>ATP</name>
        <dbReference type="ChEBI" id="CHEBI:30616"/>
    </ligand>
</feature>
<feature type="binding site" evidence="5">
    <location>
        <position position="33"/>
    </location>
    <ligand>
        <name>AMP</name>
        <dbReference type="ChEBI" id="CHEBI:456215"/>
    </ligand>
</feature>
<evidence type="ECO:0000313" key="8">
    <source>
        <dbReference type="EMBL" id="MBO8406939.1"/>
    </source>
</evidence>
<comment type="function">
    <text evidence="5">Catalyzes the reversible transfer of the terminal phosphate group between ATP and AMP. Plays an important role in cellular energy homeostasis and in adenine nucleotide metabolism.</text>
</comment>
<sequence>MKQMIILMGGQGVGKGTFARMLRERHDYTYIETGKMLRDAAATDKTIGDIMARGELLPFEMLTKLVTDNIPTDTDVLMDGFPRTLPQAQWLVEQYADKFDVRVIYLNVPEEIMIARIQKRIREGGGRADDADTAAVRKRLDIFQSETMPAINWLRTVPNIQFADVEVSGAVDDNFRNILTALEK</sequence>
<evidence type="ECO:0000256" key="1">
    <source>
        <dbReference type="ARBA" id="ARBA00022679"/>
    </source>
</evidence>
<dbReference type="SUPFAM" id="SSF52540">
    <property type="entry name" value="P-loop containing nucleoside triphosphate hydrolases"/>
    <property type="match status" value="1"/>
</dbReference>
<proteinExistence type="inferred from homology"/>
<dbReference type="EMBL" id="JADINE010000008">
    <property type="protein sequence ID" value="MBO8406939.1"/>
    <property type="molecule type" value="Genomic_DNA"/>
</dbReference>
<comment type="catalytic activity">
    <reaction evidence="5 7">
        <text>AMP + ATP = 2 ADP</text>
        <dbReference type="Rhea" id="RHEA:12973"/>
        <dbReference type="ChEBI" id="CHEBI:30616"/>
        <dbReference type="ChEBI" id="CHEBI:456215"/>
        <dbReference type="ChEBI" id="CHEBI:456216"/>
        <dbReference type="EC" id="2.7.4.3"/>
    </reaction>
</comment>
<keyword evidence="4 5" id="KW-0418">Kinase</keyword>
<keyword evidence="2 5" id="KW-0545">Nucleotide biosynthesis</keyword>
<dbReference type="Pfam" id="PF00406">
    <property type="entry name" value="ADK"/>
    <property type="match status" value="1"/>
</dbReference>
<feature type="binding site" evidence="5">
    <location>
        <begin position="80"/>
        <end position="83"/>
    </location>
    <ligand>
        <name>AMP</name>
        <dbReference type="ChEBI" id="CHEBI:456215"/>
    </ligand>
</feature>
<dbReference type="CDD" id="cd01428">
    <property type="entry name" value="ADK"/>
    <property type="match status" value="1"/>
</dbReference>
<organism evidence="8 9">
    <name type="scientific">Candidatus Enterousia excrementavium</name>
    <dbReference type="NCBI Taxonomy" id="2840789"/>
    <lineage>
        <taxon>Bacteria</taxon>
        <taxon>Pseudomonadati</taxon>
        <taxon>Pseudomonadota</taxon>
        <taxon>Alphaproteobacteria</taxon>
        <taxon>Candidatus Enterousia</taxon>
    </lineage>
</organism>
<comment type="similarity">
    <text evidence="5 6">Belongs to the adenylate kinase family.</text>
</comment>
<comment type="caution">
    <text evidence="5">Lacks conserved residue(s) required for the propagation of feature annotation.</text>
</comment>
<evidence type="ECO:0000256" key="5">
    <source>
        <dbReference type="HAMAP-Rule" id="MF_00235"/>
    </source>
</evidence>
<comment type="pathway">
    <text evidence="5">Purine metabolism; AMP biosynthesis via salvage pathway; AMP from ADP: step 1/1.</text>
</comment>